<dbReference type="AlphaFoldDB" id="A0A031JQD5"/>
<gene>
    <name evidence="1" type="ORF">BV97_03749</name>
</gene>
<evidence type="ECO:0000313" key="1">
    <source>
        <dbReference type="EMBL" id="EZP79966.1"/>
    </source>
</evidence>
<dbReference type="EMBL" id="JFYZ01000020">
    <property type="protein sequence ID" value="EZP79966.1"/>
    <property type="molecule type" value="Genomic_DNA"/>
</dbReference>
<comment type="caution">
    <text evidence="1">The sequence shown here is derived from an EMBL/GenBank/DDBJ whole genome shotgun (WGS) entry which is preliminary data.</text>
</comment>
<name>A0A031JQD5_9SPHN</name>
<sequence>MLSDWELWACANHVLQTHGDQAPVHVADQIGVLALVGDEAGIRTWQAIAERIVQLSSNASDKPTH</sequence>
<protein>
    <submittedName>
        <fullName evidence="1">Uncharacterized protein</fullName>
    </submittedName>
</protein>
<dbReference type="Proteomes" id="UP000024329">
    <property type="component" value="Unassembled WGS sequence"/>
</dbReference>
<dbReference type="eggNOG" id="ENOG5031H8C">
    <property type="taxonomic scope" value="Bacteria"/>
</dbReference>
<reference evidence="1 2" key="1">
    <citation type="submission" date="2014-03" db="EMBL/GenBank/DDBJ databases">
        <title>Whole genome sequence of Novosphingobium resinovorum KF1.</title>
        <authorList>
            <person name="Gan H.M."/>
            <person name="Gan H.Y."/>
            <person name="Chew T.H."/>
            <person name="Savka M.A."/>
        </authorList>
    </citation>
    <scope>NUCLEOTIDE SEQUENCE [LARGE SCALE GENOMIC DNA]</scope>
    <source>
        <strain evidence="1 2">KF1</strain>
    </source>
</reference>
<evidence type="ECO:0000313" key="2">
    <source>
        <dbReference type="Proteomes" id="UP000024329"/>
    </source>
</evidence>
<organism evidence="1 2">
    <name type="scientific">Novosphingobium resinovorum</name>
    <dbReference type="NCBI Taxonomy" id="158500"/>
    <lineage>
        <taxon>Bacteria</taxon>
        <taxon>Pseudomonadati</taxon>
        <taxon>Pseudomonadota</taxon>
        <taxon>Alphaproteobacteria</taxon>
        <taxon>Sphingomonadales</taxon>
        <taxon>Sphingomonadaceae</taxon>
        <taxon>Novosphingobium</taxon>
    </lineage>
</organism>
<dbReference type="Pfam" id="PF22284">
    <property type="entry name" value="DUF6961"/>
    <property type="match status" value="1"/>
</dbReference>
<dbReference type="PATRIC" id="fig|158500.4.peg.3819"/>
<dbReference type="InterPro" id="IPR054234">
    <property type="entry name" value="DUF6961"/>
</dbReference>
<accession>A0A031JQD5</accession>
<dbReference type="RefSeq" id="WP_036527697.1">
    <property type="nucleotide sequence ID" value="NZ_JFYZ01000020.1"/>
</dbReference>
<proteinExistence type="predicted"/>